<feature type="region of interest" description="Disordered" evidence="2">
    <location>
        <begin position="1"/>
        <end position="67"/>
    </location>
</feature>
<keyword evidence="4" id="KW-1185">Reference proteome</keyword>
<protein>
    <submittedName>
        <fullName evidence="5">Uncharacterized protein LOC101853244</fullName>
    </submittedName>
</protein>
<evidence type="ECO:0000256" key="2">
    <source>
        <dbReference type="SAM" id="MobiDB-lite"/>
    </source>
</evidence>
<sequence>MKKKKGSKKKKKSAKSGKKSSEAEDKVEGLENVDPSTLISGTEASPDDGKKKKKKGKKKKKLSKSEKAQEKLEKAIEKLKMNEDFYDTFVNRMHQWIVDHAAMAVEMFKRIDSDGEGLLSYDEFKAGMFDLNAPVNKIELHLLCKLLDEEDAGEIDYTDLEKGLQYAREIRELDKQTVRDERQLLLTERKFPPCPCCKMSIIEPWRETLPRYIALEMRSVTFDMFRDFPGHLVLLVHSHLPVCGLIQIIIAETDISSTKLAVFRDRSRNAESVLSPDMTLEECGFVGDSRESPEELVLFYDYTVEFTDCPILMCDHYFGQKEII</sequence>
<evidence type="ECO:0000313" key="5">
    <source>
        <dbReference type="RefSeq" id="XP_005101958.1"/>
    </source>
</evidence>
<dbReference type="Proteomes" id="UP000694888">
    <property type="component" value="Unplaced"/>
</dbReference>
<keyword evidence="1" id="KW-0106">Calcium</keyword>
<accession>A0ABM0JUQ6</accession>
<proteinExistence type="predicted"/>
<name>A0ABM0JUQ6_APLCA</name>
<dbReference type="PROSITE" id="PS00018">
    <property type="entry name" value="EF_HAND_1"/>
    <property type="match status" value="1"/>
</dbReference>
<gene>
    <name evidence="5" type="primary">LOC101853244</name>
</gene>
<dbReference type="GeneID" id="101853244"/>
<dbReference type="InterPro" id="IPR002048">
    <property type="entry name" value="EF_hand_dom"/>
</dbReference>
<dbReference type="RefSeq" id="XP_005101958.1">
    <property type="nucleotide sequence ID" value="XM_005101901.3"/>
</dbReference>
<dbReference type="InterPro" id="IPR018247">
    <property type="entry name" value="EF_Hand_1_Ca_BS"/>
</dbReference>
<evidence type="ECO:0000313" key="4">
    <source>
        <dbReference type="Proteomes" id="UP000694888"/>
    </source>
</evidence>
<feature type="compositionally biased region" description="Polar residues" evidence="2">
    <location>
        <begin position="34"/>
        <end position="43"/>
    </location>
</feature>
<feature type="compositionally biased region" description="Basic and acidic residues" evidence="2">
    <location>
        <begin position="19"/>
        <end position="29"/>
    </location>
</feature>
<evidence type="ECO:0000256" key="1">
    <source>
        <dbReference type="ARBA" id="ARBA00022837"/>
    </source>
</evidence>
<dbReference type="InterPro" id="IPR011992">
    <property type="entry name" value="EF-hand-dom_pair"/>
</dbReference>
<evidence type="ECO:0000259" key="3">
    <source>
        <dbReference type="PROSITE" id="PS50222"/>
    </source>
</evidence>
<feature type="compositionally biased region" description="Basic residues" evidence="2">
    <location>
        <begin position="1"/>
        <end position="18"/>
    </location>
</feature>
<reference evidence="5" key="1">
    <citation type="submission" date="2025-08" db="UniProtKB">
        <authorList>
            <consortium name="RefSeq"/>
        </authorList>
    </citation>
    <scope>IDENTIFICATION</scope>
</reference>
<feature type="compositionally biased region" description="Basic residues" evidence="2">
    <location>
        <begin position="51"/>
        <end position="62"/>
    </location>
</feature>
<dbReference type="Gene3D" id="1.10.238.10">
    <property type="entry name" value="EF-hand"/>
    <property type="match status" value="1"/>
</dbReference>
<dbReference type="PROSITE" id="PS50222">
    <property type="entry name" value="EF_HAND_2"/>
    <property type="match status" value="1"/>
</dbReference>
<organism evidence="4 5">
    <name type="scientific">Aplysia californica</name>
    <name type="common">California sea hare</name>
    <dbReference type="NCBI Taxonomy" id="6500"/>
    <lineage>
        <taxon>Eukaryota</taxon>
        <taxon>Metazoa</taxon>
        <taxon>Spiralia</taxon>
        <taxon>Lophotrochozoa</taxon>
        <taxon>Mollusca</taxon>
        <taxon>Gastropoda</taxon>
        <taxon>Heterobranchia</taxon>
        <taxon>Euthyneura</taxon>
        <taxon>Tectipleura</taxon>
        <taxon>Aplysiida</taxon>
        <taxon>Aplysioidea</taxon>
        <taxon>Aplysiidae</taxon>
        <taxon>Aplysia</taxon>
    </lineage>
</organism>
<dbReference type="SUPFAM" id="SSF47473">
    <property type="entry name" value="EF-hand"/>
    <property type="match status" value="1"/>
</dbReference>
<feature type="domain" description="EF-hand" evidence="3">
    <location>
        <begin position="99"/>
        <end position="134"/>
    </location>
</feature>